<name>A0A5N5W461_STRMB</name>
<evidence type="ECO:0000256" key="4">
    <source>
        <dbReference type="ARBA" id="ARBA00023136"/>
    </source>
</evidence>
<keyword evidence="10" id="KW-1185">Reference proteome</keyword>
<keyword evidence="6" id="KW-0813">Transport</keyword>
<accession>A0A5N5W461</accession>
<dbReference type="AlphaFoldDB" id="A0A5N5W461"/>
<dbReference type="InterPro" id="IPR013525">
    <property type="entry name" value="ABC2_TM"/>
</dbReference>
<proteinExistence type="inferred from homology"/>
<keyword evidence="3 6" id="KW-1133">Transmembrane helix</keyword>
<evidence type="ECO:0000256" key="6">
    <source>
        <dbReference type="RuleBase" id="RU361157"/>
    </source>
</evidence>
<dbReference type="OrthoDB" id="8988363at2"/>
<comment type="similarity">
    <text evidence="6">Belongs to the ABC-2 integral membrane protein family.</text>
</comment>
<dbReference type="GO" id="GO:0043190">
    <property type="term" value="C:ATP-binding cassette (ABC) transporter complex"/>
    <property type="evidence" value="ECO:0007669"/>
    <property type="project" value="InterPro"/>
</dbReference>
<feature type="transmembrane region" description="Helical" evidence="6">
    <location>
        <begin position="215"/>
        <end position="235"/>
    </location>
</feature>
<dbReference type="PROSITE" id="PS51012">
    <property type="entry name" value="ABC_TM2"/>
    <property type="match status" value="1"/>
</dbReference>
<dbReference type="GO" id="GO:0046677">
    <property type="term" value="P:response to antibiotic"/>
    <property type="evidence" value="ECO:0007669"/>
    <property type="project" value="UniProtKB-KW"/>
</dbReference>
<feature type="compositionally biased region" description="Gly residues" evidence="7">
    <location>
        <begin position="7"/>
        <end position="24"/>
    </location>
</feature>
<feature type="transmembrane region" description="Helical" evidence="6">
    <location>
        <begin position="182"/>
        <end position="203"/>
    </location>
</feature>
<dbReference type="InterPro" id="IPR047817">
    <property type="entry name" value="ABC2_TM_bact-type"/>
</dbReference>
<evidence type="ECO:0000256" key="5">
    <source>
        <dbReference type="ARBA" id="ARBA00023251"/>
    </source>
</evidence>
<keyword evidence="2 6" id="KW-0812">Transmembrane</keyword>
<feature type="domain" description="ABC transmembrane type-2" evidence="8">
    <location>
        <begin position="71"/>
        <end position="298"/>
    </location>
</feature>
<dbReference type="PANTHER" id="PTHR43229:SF2">
    <property type="entry name" value="NODULATION PROTEIN J"/>
    <property type="match status" value="1"/>
</dbReference>
<dbReference type="RefSeq" id="WP_152264672.1">
    <property type="nucleotide sequence ID" value="NZ_VOKX01000070.1"/>
</dbReference>
<protein>
    <recommendedName>
        <fullName evidence="6">Transport permease protein</fullName>
    </recommendedName>
</protein>
<feature type="region of interest" description="Disordered" evidence="7">
    <location>
        <begin position="1"/>
        <end position="28"/>
    </location>
</feature>
<evidence type="ECO:0000256" key="7">
    <source>
        <dbReference type="SAM" id="MobiDB-lite"/>
    </source>
</evidence>
<evidence type="ECO:0000313" key="10">
    <source>
        <dbReference type="Proteomes" id="UP000327000"/>
    </source>
</evidence>
<reference evidence="9 10" key="1">
    <citation type="journal article" date="2019" name="Microb. Cell Fact.">
        <title>Exploring novel herbicidin analogues by transcriptional regulator overexpression and MS/MS molecular networking.</title>
        <authorList>
            <person name="Shi Y."/>
            <person name="Gu R."/>
            <person name="Li Y."/>
            <person name="Wang X."/>
            <person name="Ren W."/>
            <person name="Li X."/>
            <person name="Wang L."/>
            <person name="Xie Y."/>
            <person name="Hong B."/>
        </authorList>
    </citation>
    <scope>NUCLEOTIDE SEQUENCE [LARGE SCALE GENOMIC DNA]</scope>
    <source>
        <strain evidence="9 10">US-43</strain>
    </source>
</reference>
<feature type="transmembrane region" description="Helical" evidence="6">
    <location>
        <begin position="273"/>
        <end position="296"/>
    </location>
</feature>
<keyword evidence="5" id="KW-0046">Antibiotic resistance</keyword>
<keyword evidence="6" id="KW-1003">Cell membrane</keyword>
<gene>
    <name evidence="9" type="ORF">FRZ00_21795</name>
</gene>
<dbReference type="PANTHER" id="PTHR43229">
    <property type="entry name" value="NODULATION PROTEIN J"/>
    <property type="match status" value="1"/>
</dbReference>
<comment type="subcellular location">
    <subcellularLocation>
        <location evidence="6">Cell membrane</location>
        <topology evidence="6">Multi-pass membrane protein</topology>
    </subcellularLocation>
    <subcellularLocation>
        <location evidence="1">Membrane</location>
        <topology evidence="1">Multi-pass membrane protein</topology>
    </subcellularLocation>
</comment>
<dbReference type="InterPro" id="IPR051784">
    <property type="entry name" value="Nod_factor_ABC_transporter"/>
</dbReference>
<feature type="transmembrane region" description="Helical" evidence="6">
    <location>
        <begin position="73"/>
        <end position="96"/>
    </location>
</feature>
<evidence type="ECO:0000313" key="9">
    <source>
        <dbReference type="EMBL" id="KAB7839564.1"/>
    </source>
</evidence>
<feature type="transmembrane region" description="Helical" evidence="6">
    <location>
        <begin position="157"/>
        <end position="176"/>
    </location>
</feature>
<keyword evidence="4 6" id="KW-0472">Membrane</keyword>
<dbReference type="EMBL" id="VOKX01000070">
    <property type="protein sequence ID" value="KAB7839564.1"/>
    <property type="molecule type" value="Genomic_DNA"/>
</dbReference>
<evidence type="ECO:0000256" key="2">
    <source>
        <dbReference type="ARBA" id="ARBA00022692"/>
    </source>
</evidence>
<comment type="caution">
    <text evidence="9">The sequence shown here is derived from an EMBL/GenBank/DDBJ whole genome shotgun (WGS) entry which is preliminary data.</text>
</comment>
<sequence length="298" mass="31754">MTTVTGAGTGSEPGAGPEGAGPEGAGAEEPRTANALIGALVAGERPPRPSALTTSLAFGWRAVLRIKHVPEQLFDVTAFPVMLVLMYTYLFGGALAGSTGAYLQYLLPGIMVTSVVMITMYTGMAVNTDIAKGVLDRFRSLPVWRPSVMVGYLLGDMLRYVLASVMMLAIGLVMGYRPHGGAGGVIGGVALLLLFSFCFSWLWTMFGLLLRTEKAVIAVSMAVIFPLTFLSNVFVEPRTMPGWLQAFVNNSPLTHLCSAVRGLTEGGTPSAHIAWTLGWSALFVLVFGPVTMRLYARK</sequence>
<feature type="transmembrane region" description="Helical" evidence="6">
    <location>
        <begin position="102"/>
        <end position="122"/>
    </location>
</feature>
<dbReference type="PIRSF" id="PIRSF006648">
    <property type="entry name" value="DrrB"/>
    <property type="match status" value="1"/>
</dbReference>
<dbReference type="Pfam" id="PF01061">
    <property type="entry name" value="ABC2_membrane"/>
    <property type="match status" value="1"/>
</dbReference>
<dbReference type="GO" id="GO:0140359">
    <property type="term" value="F:ABC-type transporter activity"/>
    <property type="evidence" value="ECO:0007669"/>
    <property type="project" value="InterPro"/>
</dbReference>
<evidence type="ECO:0000256" key="3">
    <source>
        <dbReference type="ARBA" id="ARBA00022989"/>
    </source>
</evidence>
<organism evidence="9 10">
    <name type="scientific">Streptomyces mobaraensis</name>
    <name type="common">Streptoverticillium mobaraense</name>
    <dbReference type="NCBI Taxonomy" id="35621"/>
    <lineage>
        <taxon>Bacteria</taxon>
        <taxon>Bacillati</taxon>
        <taxon>Actinomycetota</taxon>
        <taxon>Actinomycetes</taxon>
        <taxon>Kitasatosporales</taxon>
        <taxon>Streptomycetaceae</taxon>
        <taxon>Streptomyces</taxon>
    </lineage>
</organism>
<evidence type="ECO:0000256" key="1">
    <source>
        <dbReference type="ARBA" id="ARBA00004141"/>
    </source>
</evidence>
<evidence type="ECO:0000259" key="8">
    <source>
        <dbReference type="PROSITE" id="PS51012"/>
    </source>
</evidence>
<dbReference type="Proteomes" id="UP000327000">
    <property type="component" value="Unassembled WGS sequence"/>
</dbReference>
<dbReference type="InterPro" id="IPR000412">
    <property type="entry name" value="ABC_2_transport"/>
</dbReference>